<feature type="domain" description="BED-type" evidence="13">
    <location>
        <begin position="129"/>
        <end position="187"/>
    </location>
</feature>
<dbReference type="InterPro" id="IPR019082">
    <property type="entry name" value="Mastermind-like_N"/>
</dbReference>
<name>A0A9N7U267_PLEPL</name>
<proteinExistence type="inferred from homology"/>
<dbReference type="SMART" id="SM01275">
    <property type="entry name" value="MamL-1"/>
    <property type="match status" value="1"/>
</dbReference>
<comment type="caution">
    <text evidence="14">The sequence shown here is derived from an EMBL/GenBank/DDBJ whole genome shotgun (WGS) entry which is preliminary data.</text>
</comment>
<feature type="compositionally biased region" description="Polar residues" evidence="12">
    <location>
        <begin position="100"/>
        <end position="118"/>
    </location>
</feature>
<dbReference type="InterPro" id="IPR003656">
    <property type="entry name" value="Znf_BED"/>
</dbReference>
<gene>
    <name evidence="14" type="ORF">PLEPLA_LOCUS11315</name>
</gene>
<evidence type="ECO:0000256" key="5">
    <source>
        <dbReference type="ARBA" id="ARBA00022833"/>
    </source>
</evidence>
<keyword evidence="3" id="KW-0479">Metal-binding</keyword>
<keyword evidence="4 11" id="KW-0863">Zinc-finger</keyword>
<dbReference type="GO" id="GO:0007221">
    <property type="term" value="P:positive regulation of transcription of Notch receptor target"/>
    <property type="evidence" value="ECO:0007669"/>
    <property type="project" value="InterPro"/>
</dbReference>
<keyword evidence="6" id="KW-0914">Notch signaling pathway</keyword>
<feature type="compositionally biased region" description="Basic and acidic residues" evidence="12">
    <location>
        <begin position="183"/>
        <end position="192"/>
    </location>
</feature>
<dbReference type="InterPro" id="IPR046370">
    <property type="entry name" value="MAML_N_sf"/>
</dbReference>
<keyword evidence="8" id="KW-0010">Activator</keyword>
<evidence type="ECO:0000256" key="6">
    <source>
        <dbReference type="ARBA" id="ARBA00022976"/>
    </source>
</evidence>
<keyword evidence="5" id="KW-0862">Zinc</keyword>
<evidence type="ECO:0000256" key="8">
    <source>
        <dbReference type="ARBA" id="ARBA00023159"/>
    </source>
</evidence>
<evidence type="ECO:0000313" key="14">
    <source>
        <dbReference type="EMBL" id="CAB1423395.1"/>
    </source>
</evidence>
<dbReference type="PROSITE" id="PS50808">
    <property type="entry name" value="ZF_BED"/>
    <property type="match status" value="1"/>
</dbReference>
<dbReference type="InterPro" id="IPR046369">
    <property type="entry name" value="MAML1-3"/>
</dbReference>
<protein>
    <recommendedName>
        <fullName evidence="13">BED-type domain-containing protein</fullName>
    </recommendedName>
</protein>
<dbReference type="GO" id="GO:0008270">
    <property type="term" value="F:zinc ion binding"/>
    <property type="evidence" value="ECO:0007669"/>
    <property type="project" value="UniProtKB-KW"/>
</dbReference>
<evidence type="ECO:0000256" key="7">
    <source>
        <dbReference type="ARBA" id="ARBA00023015"/>
    </source>
</evidence>
<evidence type="ECO:0000256" key="12">
    <source>
        <dbReference type="SAM" id="MobiDB-lite"/>
    </source>
</evidence>
<comment type="similarity">
    <text evidence="2">Belongs to the mastermind family.</text>
</comment>
<feature type="region of interest" description="Disordered" evidence="12">
    <location>
        <begin position="87"/>
        <end position="118"/>
    </location>
</feature>
<evidence type="ECO:0000256" key="1">
    <source>
        <dbReference type="ARBA" id="ARBA00004324"/>
    </source>
</evidence>
<feature type="region of interest" description="Disordered" evidence="12">
    <location>
        <begin position="180"/>
        <end position="225"/>
    </location>
</feature>
<dbReference type="SMART" id="SM00614">
    <property type="entry name" value="ZnF_BED"/>
    <property type="match status" value="1"/>
</dbReference>
<comment type="subcellular location">
    <subcellularLocation>
        <location evidence="1">Nucleus speckle</location>
    </subcellularLocation>
</comment>
<dbReference type="SUPFAM" id="SSF57667">
    <property type="entry name" value="beta-beta-alpha zinc fingers"/>
    <property type="match status" value="1"/>
</dbReference>
<dbReference type="AlphaFoldDB" id="A0A9N7U267"/>
<dbReference type="Pfam" id="PF02892">
    <property type="entry name" value="zf-BED"/>
    <property type="match status" value="1"/>
</dbReference>
<evidence type="ECO:0000259" key="13">
    <source>
        <dbReference type="PROSITE" id="PS50808"/>
    </source>
</evidence>
<organism evidence="14 15">
    <name type="scientific">Pleuronectes platessa</name>
    <name type="common">European plaice</name>
    <dbReference type="NCBI Taxonomy" id="8262"/>
    <lineage>
        <taxon>Eukaryota</taxon>
        <taxon>Metazoa</taxon>
        <taxon>Chordata</taxon>
        <taxon>Craniata</taxon>
        <taxon>Vertebrata</taxon>
        <taxon>Euteleostomi</taxon>
        <taxon>Actinopterygii</taxon>
        <taxon>Neopterygii</taxon>
        <taxon>Teleostei</taxon>
        <taxon>Neoteleostei</taxon>
        <taxon>Acanthomorphata</taxon>
        <taxon>Carangaria</taxon>
        <taxon>Pleuronectiformes</taxon>
        <taxon>Pleuronectoidei</taxon>
        <taxon>Pleuronectidae</taxon>
        <taxon>Pleuronectes</taxon>
    </lineage>
</organism>
<evidence type="ECO:0000256" key="3">
    <source>
        <dbReference type="ARBA" id="ARBA00022723"/>
    </source>
</evidence>
<evidence type="ECO:0000313" key="15">
    <source>
        <dbReference type="Proteomes" id="UP001153269"/>
    </source>
</evidence>
<keyword evidence="15" id="KW-1185">Reference proteome</keyword>
<dbReference type="GO" id="GO:0003677">
    <property type="term" value="F:DNA binding"/>
    <property type="evidence" value="ECO:0007669"/>
    <property type="project" value="InterPro"/>
</dbReference>
<sequence>MGDFASPAAGPNGSICINNSMNPAAGSVVPAGTAGIPKHSTVVERLRQRIEGCRRHHVNCENRYQQAHAEQLEIDRRETVSLYQRSLEQRAKKSAGGSGTSKQPQSKQPDPDSASSAEQRNNTLIAQGVVMSAVWKYFTVNSDKDVAAKCNICQAQVSRGGTEPGRFNTSNLIAHLKKHHKKEHEDFRESSKARQQASGSFSNPRWPKALQDVTNYHGTAKRQWP</sequence>
<dbReference type="Pfam" id="PF09596">
    <property type="entry name" value="MamL-1"/>
    <property type="match status" value="1"/>
</dbReference>
<reference evidence="14" key="1">
    <citation type="submission" date="2020-03" db="EMBL/GenBank/DDBJ databases">
        <authorList>
            <person name="Weist P."/>
        </authorList>
    </citation>
    <scope>NUCLEOTIDE SEQUENCE</scope>
</reference>
<dbReference type="PANTHER" id="PTHR15692:SF8">
    <property type="entry name" value="MASTERMIND-LIKE PROTEIN 3"/>
    <property type="match status" value="1"/>
</dbReference>
<dbReference type="Gene3D" id="6.10.250.970">
    <property type="match status" value="1"/>
</dbReference>
<evidence type="ECO:0000256" key="10">
    <source>
        <dbReference type="ARBA" id="ARBA00023242"/>
    </source>
</evidence>
<dbReference type="PANTHER" id="PTHR15692">
    <property type="entry name" value="MASTERMIND-LIKE"/>
    <property type="match status" value="1"/>
</dbReference>
<dbReference type="EMBL" id="CADEAL010000653">
    <property type="protein sequence ID" value="CAB1423395.1"/>
    <property type="molecule type" value="Genomic_DNA"/>
</dbReference>
<keyword evidence="7" id="KW-0805">Transcription regulation</keyword>
<evidence type="ECO:0000256" key="11">
    <source>
        <dbReference type="PROSITE-ProRule" id="PRU00027"/>
    </source>
</evidence>
<keyword evidence="9" id="KW-0804">Transcription</keyword>
<dbReference type="Proteomes" id="UP001153269">
    <property type="component" value="Unassembled WGS sequence"/>
</dbReference>
<dbReference type="InterPro" id="IPR036236">
    <property type="entry name" value="Znf_C2H2_sf"/>
</dbReference>
<keyword evidence="10" id="KW-0539">Nucleus</keyword>
<evidence type="ECO:0000256" key="2">
    <source>
        <dbReference type="ARBA" id="ARBA00008081"/>
    </source>
</evidence>
<dbReference type="GO" id="GO:0016607">
    <property type="term" value="C:nuclear speck"/>
    <property type="evidence" value="ECO:0007669"/>
    <property type="project" value="UniProtKB-SubCell"/>
</dbReference>
<evidence type="ECO:0000256" key="4">
    <source>
        <dbReference type="ARBA" id="ARBA00022771"/>
    </source>
</evidence>
<feature type="compositionally biased region" description="Polar residues" evidence="12">
    <location>
        <begin position="193"/>
        <end position="203"/>
    </location>
</feature>
<dbReference type="GO" id="GO:0003713">
    <property type="term" value="F:transcription coactivator activity"/>
    <property type="evidence" value="ECO:0007669"/>
    <property type="project" value="InterPro"/>
</dbReference>
<evidence type="ECO:0000256" key="9">
    <source>
        <dbReference type="ARBA" id="ARBA00023163"/>
    </source>
</evidence>
<accession>A0A9N7U267</accession>